<proteinExistence type="predicted"/>
<dbReference type="OrthoDB" id="9941446at2"/>
<evidence type="ECO:0000313" key="1">
    <source>
        <dbReference type="EMBL" id="MQT04773.1"/>
    </source>
</evidence>
<dbReference type="RefSeq" id="WP_153526093.1">
    <property type="nucleotide sequence ID" value="NZ_JBEPDZ010000019.1"/>
</dbReference>
<comment type="caution">
    <text evidence="1">The sequence shown here is derived from an EMBL/GenBank/DDBJ whole genome shotgun (WGS) entry which is preliminary data.</text>
</comment>
<reference evidence="1 2" key="1">
    <citation type="submission" date="2019-05" db="EMBL/GenBank/DDBJ databases">
        <title>Comparative genomics and metabolomics analyses of clavulanic acid producing Streptomyces species provides insight into specialized metabolism and evolution of beta-lactam biosynthetic gene clusters.</title>
        <authorList>
            <person name="Moore M.A."/>
            <person name="Cruz-Morales P."/>
            <person name="Barona Gomez F."/>
            <person name="Kapil T."/>
        </authorList>
    </citation>
    <scope>NUCLEOTIDE SEQUENCE [LARGE SCALE GENOMIC DNA]</scope>
    <source>
        <strain evidence="1 2">NRRL 5741</strain>
    </source>
</reference>
<organism evidence="1 2">
    <name type="scientific">Streptomyces jumonjinensis</name>
    <dbReference type="NCBI Taxonomy" id="1945"/>
    <lineage>
        <taxon>Bacteria</taxon>
        <taxon>Bacillati</taxon>
        <taxon>Actinomycetota</taxon>
        <taxon>Actinomycetes</taxon>
        <taxon>Kitasatosporales</taxon>
        <taxon>Streptomycetaceae</taxon>
        <taxon>Streptomyces</taxon>
    </lineage>
</organism>
<keyword evidence="2" id="KW-1185">Reference proteome</keyword>
<protein>
    <submittedName>
        <fullName evidence="1">Uncharacterized protein</fullName>
    </submittedName>
</protein>
<dbReference type="AlphaFoldDB" id="A0A646KR93"/>
<sequence>MVMSTALAPESDVTSSWLAQAAAFDDAINAWRREPFRSRNVRCGVAFDGVLCRRAVAELAHRILDAYEQPIGPAVVNTALDLVLILVPAGTSSQWSDLMDATQWPRGARRPICLGTGHRILIPPLEPKADSAACWLQPPTTLGMHPPDLTNPVPLARCLDQARTQFLTEETRMRSSQHTLRHWTWEG</sequence>
<evidence type="ECO:0000313" key="2">
    <source>
        <dbReference type="Proteomes" id="UP000419138"/>
    </source>
</evidence>
<dbReference type="EMBL" id="VCLA01000194">
    <property type="protein sequence ID" value="MQT04773.1"/>
    <property type="molecule type" value="Genomic_DNA"/>
</dbReference>
<gene>
    <name evidence="1" type="ORF">FF041_32915</name>
</gene>
<accession>A0A646KR93</accession>
<name>A0A646KR93_STRJU</name>
<dbReference type="Proteomes" id="UP000419138">
    <property type="component" value="Unassembled WGS sequence"/>
</dbReference>